<proteinExistence type="predicted"/>
<dbReference type="Proteomes" id="UP000887540">
    <property type="component" value="Unplaced"/>
</dbReference>
<accession>A0A914BXT2</accession>
<protein>
    <submittedName>
        <fullName evidence="3">Uncharacterized protein</fullName>
    </submittedName>
</protein>
<evidence type="ECO:0000256" key="1">
    <source>
        <dbReference type="SAM" id="SignalP"/>
    </source>
</evidence>
<evidence type="ECO:0000313" key="2">
    <source>
        <dbReference type="Proteomes" id="UP000887540"/>
    </source>
</evidence>
<dbReference type="AlphaFoldDB" id="A0A914BXT2"/>
<sequence>MKTAIAFLLVIALIATTIDAATPKEEHANSRMKKGAPIEDSIGARVTRQLNCCTNCQGCAGSFSNSRDDGCPVGQIESTC</sequence>
<reference evidence="3" key="1">
    <citation type="submission" date="2022-11" db="UniProtKB">
        <authorList>
            <consortium name="WormBaseParasite"/>
        </authorList>
    </citation>
    <scope>IDENTIFICATION</scope>
</reference>
<name>A0A914BXT2_9BILA</name>
<feature type="signal peptide" evidence="1">
    <location>
        <begin position="1"/>
        <end position="20"/>
    </location>
</feature>
<organism evidence="2 3">
    <name type="scientific">Acrobeloides nanus</name>
    <dbReference type="NCBI Taxonomy" id="290746"/>
    <lineage>
        <taxon>Eukaryota</taxon>
        <taxon>Metazoa</taxon>
        <taxon>Ecdysozoa</taxon>
        <taxon>Nematoda</taxon>
        <taxon>Chromadorea</taxon>
        <taxon>Rhabditida</taxon>
        <taxon>Tylenchina</taxon>
        <taxon>Cephalobomorpha</taxon>
        <taxon>Cephaloboidea</taxon>
        <taxon>Cephalobidae</taxon>
        <taxon>Acrobeloides</taxon>
    </lineage>
</organism>
<feature type="chain" id="PRO_5037319398" evidence="1">
    <location>
        <begin position="21"/>
        <end position="80"/>
    </location>
</feature>
<dbReference type="WBParaSite" id="ACRNAN_Path_1226.g4783.t1">
    <property type="protein sequence ID" value="ACRNAN_Path_1226.g4783.t1"/>
    <property type="gene ID" value="ACRNAN_Path_1226.g4783"/>
</dbReference>
<evidence type="ECO:0000313" key="3">
    <source>
        <dbReference type="WBParaSite" id="ACRNAN_Path_1226.g4783.t1"/>
    </source>
</evidence>
<keyword evidence="1" id="KW-0732">Signal</keyword>
<keyword evidence="2" id="KW-1185">Reference proteome</keyword>